<keyword evidence="2 6" id="KW-0349">Heme</keyword>
<dbReference type="OMA" id="MRVFCEQ"/>
<keyword evidence="8" id="KW-0472">Membrane</keyword>
<dbReference type="CDD" id="cd11060">
    <property type="entry name" value="CYP57A1-like"/>
    <property type="match status" value="1"/>
</dbReference>
<evidence type="ECO:0000256" key="2">
    <source>
        <dbReference type="ARBA" id="ARBA00022617"/>
    </source>
</evidence>
<keyword evidence="9" id="KW-0489">Methyltransferase</keyword>
<keyword evidence="7" id="KW-0503">Monooxygenase</keyword>
<dbReference type="Gene3D" id="1.10.630.10">
    <property type="entry name" value="Cytochrome P450"/>
    <property type="match status" value="1"/>
</dbReference>
<keyword evidence="3 6" id="KW-0479">Metal-binding</keyword>
<dbReference type="Proteomes" id="UP000016923">
    <property type="component" value="Unassembled WGS sequence"/>
</dbReference>
<dbReference type="eggNOG" id="KOG0156">
    <property type="taxonomic scope" value="Eukaryota"/>
</dbReference>
<dbReference type="PRINTS" id="PR00463">
    <property type="entry name" value="EP450I"/>
</dbReference>
<dbReference type="InterPro" id="IPR036396">
    <property type="entry name" value="Cyt_P450_sf"/>
</dbReference>
<evidence type="ECO:0000256" key="4">
    <source>
        <dbReference type="ARBA" id="ARBA00023002"/>
    </source>
</evidence>
<reference evidence="9 10" key="1">
    <citation type="journal article" date="2013" name="BMC Genomics">
        <title>The genome and transcriptome of the pine saprophyte Ophiostoma piceae, and a comparison with the bark beetle-associated pine pathogen Grosmannia clavigera.</title>
        <authorList>
            <person name="Haridas S."/>
            <person name="Wang Y."/>
            <person name="Lim L."/>
            <person name="Massoumi Alamouti S."/>
            <person name="Jackman S."/>
            <person name="Docking R."/>
            <person name="Robertson G."/>
            <person name="Birol I."/>
            <person name="Bohlmann J."/>
            <person name="Breuil C."/>
        </authorList>
    </citation>
    <scope>NUCLEOTIDE SEQUENCE [LARGE SCALE GENOMIC DNA]</scope>
    <source>
        <strain evidence="9 10">UAMH 11346</strain>
    </source>
</reference>
<keyword evidence="8" id="KW-0812">Transmembrane</keyword>
<dbReference type="Pfam" id="PF00067">
    <property type="entry name" value="p450"/>
    <property type="match status" value="1"/>
</dbReference>
<evidence type="ECO:0000313" key="9">
    <source>
        <dbReference type="EMBL" id="EPE10457.1"/>
    </source>
</evidence>
<evidence type="ECO:0000256" key="7">
    <source>
        <dbReference type="RuleBase" id="RU000461"/>
    </source>
</evidence>
<evidence type="ECO:0000313" key="10">
    <source>
        <dbReference type="Proteomes" id="UP000016923"/>
    </source>
</evidence>
<keyword evidence="10" id="KW-1185">Reference proteome</keyword>
<sequence length="513" mass="57947">MAILFLKGSTSAANTTSIVPVALVFLVVATVAWLANRHRRLSHIPGPFWAKLTDVPRFRWAWSNKIHERHIALHRQYGDVVRFGPNCSNFYRVLQPMAHGHVMQGLFNTQDDKLHRSLKRPIAGIYSMTNLVSFEPYVDTTMGVFFERLEQEQLRKAAYGSDATSDLGSWLLFFAFDVMGEITFSKRFGFLDTVSDVDGIIGDIYKFFSYTHAVGQMPMLDRLWAKNPLVNWFRSAKTSAVVAFAQARAKERNATASPEKADEYNSRDFMSRFIETRAKDPSIPEGFLTAWATSNVQAGSDTTAILLRAIVHFLLTNPSSLAKLRAELRLAQQEGRLSAYGGHGVVTWKESRELPYLDACVKEASRLHSPVGVTMERVVKTKDGLGTEVCGTHLPEGTVVGMNPWVVHRDRDIFGADADEWNPDRWMGPKDERRAAMERSLLTFGAGHRTCIGKNISYLEIYKLIPTLFARYDITLETPEKWGIVNHWLVFQNGLNVRITLRDEEKEGSLVDV</sequence>
<dbReference type="STRING" id="1262450.S3CC25"/>
<gene>
    <name evidence="9" type="ORF">F503_05552</name>
</gene>
<evidence type="ECO:0000256" key="5">
    <source>
        <dbReference type="ARBA" id="ARBA00023004"/>
    </source>
</evidence>
<dbReference type="SUPFAM" id="SSF48264">
    <property type="entry name" value="Cytochrome P450"/>
    <property type="match status" value="1"/>
</dbReference>
<dbReference type="EMBL" id="KE148146">
    <property type="protein sequence ID" value="EPE10457.1"/>
    <property type="molecule type" value="Genomic_DNA"/>
</dbReference>
<dbReference type="AlphaFoldDB" id="S3CC25"/>
<dbReference type="InterPro" id="IPR017972">
    <property type="entry name" value="Cyt_P450_CS"/>
</dbReference>
<dbReference type="GO" id="GO:0005506">
    <property type="term" value="F:iron ion binding"/>
    <property type="evidence" value="ECO:0007669"/>
    <property type="project" value="InterPro"/>
</dbReference>
<dbReference type="VEuPathDB" id="FungiDB:F503_05552"/>
<evidence type="ECO:0000256" key="8">
    <source>
        <dbReference type="SAM" id="Phobius"/>
    </source>
</evidence>
<name>S3CC25_OPHP1</name>
<dbReference type="InterPro" id="IPR050121">
    <property type="entry name" value="Cytochrome_P450_monoxygenase"/>
</dbReference>
<protein>
    <submittedName>
        <fullName evidence="9">Pisatin demethylase</fullName>
    </submittedName>
</protein>
<comment type="similarity">
    <text evidence="7">Belongs to the cytochrome P450 family.</text>
</comment>
<dbReference type="GO" id="GO:0044550">
    <property type="term" value="P:secondary metabolite biosynthetic process"/>
    <property type="evidence" value="ECO:0007669"/>
    <property type="project" value="UniProtKB-ARBA"/>
</dbReference>
<dbReference type="PRINTS" id="PR00385">
    <property type="entry name" value="P450"/>
</dbReference>
<evidence type="ECO:0000256" key="1">
    <source>
        <dbReference type="ARBA" id="ARBA00001971"/>
    </source>
</evidence>
<keyword evidence="9" id="KW-0808">Transferase</keyword>
<dbReference type="InterPro" id="IPR001128">
    <property type="entry name" value="Cyt_P450"/>
</dbReference>
<feature type="binding site" description="axial binding residue" evidence="6">
    <location>
        <position position="451"/>
    </location>
    <ligand>
        <name>heme</name>
        <dbReference type="ChEBI" id="CHEBI:30413"/>
    </ligand>
    <ligandPart>
        <name>Fe</name>
        <dbReference type="ChEBI" id="CHEBI:18248"/>
    </ligandPart>
</feature>
<dbReference type="PANTHER" id="PTHR24305:SF235">
    <property type="entry name" value="CYTOCHROME P450 MONOOXYGENASE APDB-RELATED"/>
    <property type="match status" value="1"/>
</dbReference>
<dbReference type="PANTHER" id="PTHR24305">
    <property type="entry name" value="CYTOCHROME P450"/>
    <property type="match status" value="1"/>
</dbReference>
<keyword evidence="8" id="KW-1133">Transmembrane helix</keyword>
<dbReference type="GO" id="GO:0016705">
    <property type="term" value="F:oxidoreductase activity, acting on paired donors, with incorporation or reduction of molecular oxygen"/>
    <property type="evidence" value="ECO:0007669"/>
    <property type="project" value="InterPro"/>
</dbReference>
<keyword evidence="5 6" id="KW-0408">Iron</keyword>
<dbReference type="PROSITE" id="PS00086">
    <property type="entry name" value="CYTOCHROME_P450"/>
    <property type="match status" value="1"/>
</dbReference>
<dbReference type="GO" id="GO:0032259">
    <property type="term" value="P:methylation"/>
    <property type="evidence" value="ECO:0007669"/>
    <property type="project" value="UniProtKB-KW"/>
</dbReference>
<dbReference type="GO" id="GO:0004497">
    <property type="term" value="F:monooxygenase activity"/>
    <property type="evidence" value="ECO:0007669"/>
    <property type="project" value="UniProtKB-KW"/>
</dbReference>
<dbReference type="HOGENOM" id="CLU_001570_14_0_1"/>
<proteinExistence type="inferred from homology"/>
<accession>S3CC25</accession>
<organism evidence="9 10">
    <name type="scientific">Ophiostoma piceae (strain UAMH 11346)</name>
    <name type="common">Sap stain fungus</name>
    <dbReference type="NCBI Taxonomy" id="1262450"/>
    <lineage>
        <taxon>Eukaryota</taxon>
        <taxon>Fungi</taxon>
        <taxon>Dikarya</taxon>
        <taxon>Ascomycota</taxon>
        <taxon>Pezizomycotina</taxon>
        <taxon>Sordariomycetes</taxon>
        <taxon>Sordariomycetidae</taxon>
        <taxon>Ophiostomatales</taxon>
        <taxon>Ophiostomataceae</taxon>
        <taxon>Ophiostoma</taxon>
    </lineage>
</organism>
<dbReference type="GO" id="GO:0008168">
    <property type="term" value="F:methyltransferase activity"/>
    <property type="evidence" value="ECO:0007669"/>
    <property type="project" value="UniProtKB-KW"/>
</dbReference>
<evidence type="ECO:0000256" key="3">
    <source>
        <dbReference type="ARBA" id="ARBA00022723"/>
    </source>
</evidence>
<dbReference type="InterPro" id="IPR002401">
    <property type="entry name" value="Cyt_P450_E_grp-I"/>
</dbReference>
<dbReference type="OrthoDB" id="3934656at2759"/>
<dbReference type="GO" id="GO:0020037">
    <property type="term" value="F:heme binding"/>
    <property type="evidence" value="ECO:0007669"/>
    <property type="project" value="InterPro"/>
</dbReference>
<evidence type="ECO:0000256" key="6">
    <source>
        <dbReference type="PIRSR" id="PIRSR602401-1"/>
    </source>
</evidence>
<comment type="cofactor">
    <cofactor evidence="1 6">
        <name>heme</name>
        <dbReference type="ChEBI" id="CHEBI:30413"/>
    </cofactor>
</comment>
<keyword evidence="4 7" id="KW-0560">Oxidoreductase</keyword>
<feature type="transmembrane region" description="Helical" evidence="8">
    <location>
        <begin position="12"/>
        <end position="35"/>
    </location>
</feature>